<protein>
    <submittedName>
        <fullName evidence="3">Tetratricopeptide repeat protein</fullName>
    </submittedName>
</protein>
<dbReference type="Gene3D" id="3.40.50.300">
    <property type="entry name" value="P-loop containing nucleotide triphosphate hydrolases"/>
    <property type="match status" value="1"/>
</dbReference>
<evidence type="ECO:0000259" key="2">
    <source>
        <dbReference type="Pfam" id="PF00931"/>
    </source>
</evidence>
<dbReference type="InterPro" id="IPR011990">
    <property type="entry name" value="TPR-like_helical_dom_sf"/>
</dbReference>
<evidence type="ECO:0000313" key="3">
    <source>
        <dbReference type="EMBL" id="XDQ68421.1"/>
    </source>
</evidence>
<gene>
    <name evidence="3" type="ORF">AB5J50_50665</name>
</gene>
<accession>A0AB39SQD0</accession>
<dbReference type="InterPro" id="IPR027417">
    <property type="entry name" value="P-loop_NTPase"/>
</dbReference>
<dbReference type="Pfam" id="PF00931">
    <property type="entry name" value="NB-ARC"/>
    <property type="match status" value="1"/>
</dbReference>
<dbReference type="InterPro" id="IPR053137">
    <property type="entry name" value="NLR-like"/>
</dbReference>
<dbReference type="EMBL" id="CP163440">
    <property type="protein sequence ID" value="XDQ68421.1"/>
    <property type="molecule type" value="Genomic_DNA"/>
</dbReference>
<dbReference type="PANTHER" id="PTHR46082">
    <property type="entry name" value="ATP/GTP-BINDING PROTEIN-RELATED"/>
    <property type="match status" value="1"/>
</dbReference>
<dbReference type="GO" id="GO:0043531">
    <property type="term" value="F:ADP binding"/>
    <property type="evidence" value="ECO:0007669"/>
    <property type="project" value="InterPro"/>
</dbReference>
<feature type="region of interest" description="Disordered" evidence="1">
    <location>
        <begin position="1"/>
        <end position="29"/>
    </location>
</feature>
<dbReference type="Gene3D" id="1.25.40.10">
    <property type="entry name" value="Tetratricopeptide repeat domain"/>
    <property type="match status" value="1"/>
</dbReference>
<organism evidence="3">
    <name type="scientific">Streptomyces sp. R35</name>
    <dbReference type="NCBI Taxonomy" id="3238630"/>
    <lineage>
        <taxon>Bacteria</taxon>
        <taxon>Bacillati</taxon>
        <taxon>Actinomycetota</taxon>
        <taxon>Actinomycetes</taxon>
        <taxon>Kitasatosporales</taxon>
        <taxon>Streptomycetaceae</taxon>
        <taxon>Streptomyces</taxon>
    </lineage>
</organism>
<dbReference type="AlphaFoldDB" id="A0AB39SQD0"/>
<dbReference type="InterPro" id="IPR002182">
    <property type="entry name" value="NB-ARC"/>
</dbReference>
<name>A0AB39SQD0_9ACTN</name>
<reference evidence="3" key="1">
    <citation type="submission" date="2024-07" db="EMBL/GenBank/DDBJ databases">
        <authorList>
            <person name="Yu S.T."/>
        </authorList>
    </citation>
    <scope>NUCLEOTIDE SEQUENCE</scope>
    <source>
        <strain evidence="3">R35</strain>
    </source>
</reference>
<evidence type="ECO:0000256" key="1">
    <source>
        <dbReference type="SAM" id="MobiDB-lite"/>
    </source>
</evidence>
<sequence length="680" mass="71206">MAGDSYAGPTAKQDGDHNTQHNHFHSAPPARAAWPHQVGVLPPRAGCFQDRAEAARLQQMLAGGGTTVVGPARPVLPGGVLAGLGGVGKTQLAADYVRTTWSAGELDVLVWVTAGTRTAVVALYAQAATEVLGIAVEDPDEAAARFLAWLEPKPEPRPCRWLVVLDGIADPVDLGGLWPPASPHGRTLATTRRRDAALFTPGRQRIEVGEFTPAEATDYLNTALATDERTEPPADIAALAQDLGCLPLALSQAAAYMIDAGTSCAAYRTLLADRAQSLARLSPEVLPDGQSRTMAAAWSLSVEYADRLRPAGLARPMLQLASYLDPNGIPADVLTCSPALSYLAAHRTPTSPGAAQEQKVSADDAHGALRALHRLSLLHAPARTGEPGDSSAAVRVHQMVQRATRDMLTPSRHEQAAHAAADSLTAAWPDPERDTDLIQALRACTTALTACVETALHQPDAHSVLFRAGNSLGTSGQVAAAIAHFQQLAGTTRHHLGPDHPDTLTARYNLARWRGEAGDVAGAAAATADLLADRERVQGPDHPDTLATRSSLADWRGEAGDAAGAAAAFADLLEHMVRVLGPDHPETLTARNNLASWRGHAGDAAGAAAAFADLLADRVRVLGPDHPDTLTTRSNLAHWRGEAGDVAGAAAATADLLELTVRVLGPDHPDTLTTRSSLAS</sequence>
<dbReference type="SUPFAM" id="SSF52540">
    <property type="entry name" value="P-loop containing nucleoside triphosphate hydrolases"/>
    <property type="match status" value="1"/>
</dbReference>
<dbReference type="RefSeq" id="WP_369265234.1">
    <property type="nucleotide sequence ID" value="NZ_CP163440.1"/>
</dbReference>
<dbReference type="PANTHER" id="PTHR46082:SF6">
    <property type="entry name" value="AAA+ ATPASE DOMAIN-CONTAINING PROTEIN-RELATED"/>
    <property type="match status" value="1"/>
</dbReference>
<feature type="domain" description="NB-ARC" evidence="2">
    <location>
        <begin position="81"/>
        <end position="218"/>
    </location>
</feature>
<proteinExistence type="predicted"/>
<dbReference type="Pfam" id="PF13374">
    <property type="entry name" value="TPR_10"/>
    <property type="match status" value="5"/>
</dbReference>
<dbReference type="SUPFAM" id="SSF48452">
    <property type="entry name" value="TPR-like"/>
    <property type="match status" value="2"/>
</dbReference>